<dbReference type="RefSeq" id="WP_096277114.1">
    <property type="nucleotide sequence ID" value="NZ_CBCSBM010000023.1"/>
</dbReference>
<dbReference type="Pfam" id="PF08937">
    <property type="entry name" value="ThsB_TIR"/>
    <property type="match status" value="1"/>
</dbReference>
<name>A0ABR9F632_9GAMM</name>
<organism evidence="2 3">
    <name type="scientific">Halomonas casei</name>
    <dbReference type="NCBI Taxonomy" id="2742613"/>
    <lineage>
        <taxon>Bacteria</taxon>
        <taxon>Pseudomonadati</taxon>
        <taxon>Pseudomonadota</taxon>
        <taxon>Gammaproteobacteria</taxon>
        <taxon>Oceanospirillales</taxon>
        <taxon>Halomonadaceae</taxon>
        <taxon>Halomonas</taxon>
    </lineage>
</organism>
<dbReference type="Gene3D" id="3.40.50.11200">
    <property type="match status" value="1"/>
</dbReference>
<accession>A0ABR9F632</accession>
<evidence type="ECO:0000313" key="3">
    <source>
        <dbReference type="Proteomes" id="UP001645039"/>
    </source>
</evidence>
<dbReference type="Proteomes" id="UP001645039">
    <property type="component" value="Unassembled WGS sequence"/>
</dbReference>
<feature type="domain" description="Thoeris protein ThsB TIR-like" evidence="1">
    <location>
        <begin position="6"/>
        <end position="99"/>
    </location>
</feature>
<keyword evidence="3" id="KW-1185">Reference proteome</keyword>
<dbReference type="EMBL" id="RRZD01000030">
    <property type="protein sequence ID" value="MBE0401861.1"/>
    <property type="molecule type" value="Genomic_DNA"/>
</dbReference>
<reference evidence="2 3" key="1">
    <citation type="submission" date="2020-07" db="EMBL/GenBank/DDBJ databases">
        <title>Halophilic bacteria isolated from french cheeses.</title>
        <authorList>
            <person name="Kothe C.I."/>
            <person name="Farah-Kraiem B."/>
            <person name="Renault P."/>
            <person name="Dridi B."/>
        </authorList>
    </citation>
    <scope>NUCLEOTIDE SEQUENCE [LARGE SCALE GENOMIC DNA]</scope>
    <source>
        <strain evidence="2 3">FME1</strain>
    </source>
</reference>
<protein>
    <submittedName>
        <fullName evidence="2">TIR domain-containing protein</fullName>
    </submittedName>
</protein>
<evidence type="ECO:0000313" key="2">
    <source>
        <dbReference type="EMBL" id="MBE0401861.1"/>
    </source>
</evidence>
<comment type="caution">
    <text evidence="2">The sequence shown here is derived from an EMBL/GenBank/DDBJ whole genome shotgun (WGS) entry which is preliminary data.</text>
</comment>
<dbReference type="InterPro" id="IPR036490">
    <property type="entry name" value="ThsB_TIR-like_sf"/>
</dbReference>
<dbReference type="SUPFAM" id="SSF52206">
    <property type="entry name" value="Hypothetical protein MTH538"/>
    <property type="match status" value="1"/>
</dbReference>
<dbReference type="InterPro" id="IPR015032">
    <property type="entry name" value="ThsB__TIR-like_domain"/>
</dbReference>
<sequence length="147" mass="16622">MARKVFFSFQYDDVLRAMNVRNSNVINANPKVGFIDKAEFEKLERTGDSTVKAWIDAQLIGTTVTVVLIGANTDKSKWVKYEIEKSIKRGNGLLTIDISKIPDFNKQTSDFCGMKIQGYKHYRWNTDNGRENLGVWVEEAAKAAGKP</sequence>
<evidence type="ECO:0000259" key="1">
    <source>
        <dbReference type="Pfam" id="PF08937"/>
    </source>
</evidence>
<gene>
    <name evidence="2" type="ORF">EI168_17410</name>
</gene>
<proteinExistence type="predicted"/>